<evidence type="ECO:0000313" key="10">
    <source>
        <dbReference type="EMBL" id="CAI3972111.1"/>
    </source>
</evidence>
<gene>
    <name evidence="10" type="ORF">C1SCF055_LOCUS701</name>
</gene>
<dbReference type="InterPro" id="IPR006657">
    <property type="entry name" value="MoPterin_dinucl-bd_dom"/>
</dbReference>
<dbReference type="Gene3D" id="3.40.50.740">
    <property type="match status" value="1"/>
</dbReference>
<organism evidence="10">
    <name type="scientific">Cladocopium goreaui</name>
    <dbReference type="NCBI Taxonomy" id="2562237"/>
    <lineage>
        <taxon>Eukaryota</taxon>
        <taxon>Sar</taxon>
        <taxon>Alveolata</taxon>
        <taxon>Dinophyceae</taxon>
        <taxon>Suessiales</taxon>
        <taxon>Symbiodiniaceae</taxon>
        <taxon>Cladocopium</taxon>
    </lineage>
</organism>
<dbReference type="InterPro" id="IPR017850">
    <property type="entry name" value="Alkaline_phosphatase_core_sf"/>
</dbReference>
<evidence type="ECO:0000256" key="7">
    <source>
        <dbReference type="ARBA" id="ARBA00023014"/>
    </source>
</evidence>
<dbReference type="GO" id="GO:0016491">
    <property type="term" value="F:oxidoreductase activity"/>
    <property type="evidence" value="ECO:0007669"/>
    <property type="project" value="UniProtKB-KW"/>
</dbReference>
<dbReference type="PROSITE" id="PS00932">
    <property type="entry name" value="MOLYBDOPTERIN_PROK_3"/>
    <property type="match status" value="1"/>
</dbReference>
<reference evidence="11 12" key="2">
    <citation type="submission" date="2024-05" db="EMBL/GenBank/DDBJ databases">
        <authorList>
            <person name="Chen Y."/>
            <person name="Shah S."/>
            <person name="Dougan E. K."/>
            <person name="Thang M."/>
            <person name="Chan C."/>
        </authorList>
    </citation>
    <scope>NUCLEOTIDE SEQUENCE [LARGE SCALE GENOMIC DNA]</scope>
</reference>
<dbReference type="InterPro" id="IPR050612">
    <property type="entry name" value="Prok_Mopterin_Oxidored"/>
</dbReference>
<dbReference type="EMBL" id="CAMXCT020000001">
    <property type="protein sequence ID" value="CAL1125486.1"/>
    <property type="molecule type" value="Genomic_DNA"/>
</dbReference>
<dbReference type="GO" id="GO:0043546">
    <property type="term" value="F:molybdopterin cofactor binding"/>
    <property type="evidence" value="ECO:0007669"/>
    <property type="project" value="InterPro"/>
</dbReference>
<evidence type="ECO:0000259" key="8">
    <source>
        <dbReference type="Pfam" id="PF00384"/>
    </source>
</evidence>
<dbReference type="Pfam" id="PF01568">
    <property type="entry name" value="Molydop_binding"/>
    <property type="match status" value="1"/>
</dbReference>
<dbReference type="Gene3D" id="3.40.228.10">
    <property type="entry name" value="Dimethylsulfoxide Reductase, domain 2"/>
    <property type="match status" value="1"/>
</dbReference>
<dbReference type="SUPFAM" id="SSF50692">
    <property type="entry name" value="ADC-like"/>
    <property type="match status" value="1"/>
</dbReference>
<dbReference type="EMBL" id="CAMXCT030000001">
    <property type="protein sequence ID" value="CAL4759423.1"/>
    <property type="molecule type" value="Genomic_DNA"/>
</dbReference>
<dbReference type="InterPro" id="IPR006656">
    <property type="entry name" value="Mopterin_OxRdtase"/>
</dbReference>
<reference evidence="10" key="1">
    <citation type="submission" date="2022-10" db="EMBL/GenBank/DDBJ databases">
        <authorList>
            <person name="Chen Y."/>
            <person name="Dougan E. K."/>
            <person name="Chan C."/>
            <person name="Rhodes N."/>
            <person name="Thang M."/>
        </authorList>
    </citation>
    <scope>NUCLEOTIDE SEQUENCE</scope>
</reference>
<evidence type="ECO:0000256" key="5">
    <source>
        <dbReference type="ARBA" id="ARBA00023002"/>
    </source>
</evidence>
<comment type="cofactor">
    <cofactor evidence="1">
        <name>Mo-bis(molybdopterin guanine dinucleotide)</name>
        <dbReference type="ChEBI" id="CHEBI:60539"/>
    </cofactor>
</comment>
<comment type="similarity">
    <text evidence="2">Belongs to the prokaryotic molybdopterin-containing oxidoreductase family.</text>
</comment>
<dbReference type="OrthoDB" id="10249365at2759"/>
<protein>
    <submittedName>
        <fullName evidence="11">Probable oxidoreductase YoaE</fullName>
    </submittedName>
</protein>
<dbReference type="PANTHER" id="PTHR43742:SF6">
    <property type="entry name" value="OXIDOREDUCTASE YYAE-RELATED"/>
    <property type="match status" value="1"/>
</dbReference>
<evidence type="ECO:0000256" key="1">
    <source>
        <dbReference type="ARBA" id="ARBA00001942"/>
    </source>
</evidence>
<accession>A0A9P1FDM7</accession>
<feature type="domain" description="Molybdopterin oxidoreductase" evidence="8">
    <location>
        <begin position="6"/>
        <end position="410"/>
    </location>
</feature>
<dbReference type="SUPFAM" id="SSF53706">
    <property type="entry name" value="Formate dehydrogenase/DMSO reductase, domains 1-3"/>
    <property type="match status" value="1"/>
</dbReference>
<dbReference type="Gene3D" id="2.40.40.20">
    <property type="match status" value="1"/>
</dbReference>
<evidence type="ECO:0000256" key="2">
    <source>
        <dbReference type="ARBA" id="ARBA00010312"/>
    </source>
</evidence>
<dbReference type="InterPro" id="IPR006655">
    <property type="entry name" value="Mopterin_OxRdtase_prok_CS"/>
</dbReference>
<evidence type="ECO:0000256" key="4">
    <source>
        <dbReference type="ARBA" id="ARBA00022723"/>
    </source>
</evidence>
<keyword evidence="12" id="KW-1185">Reference proteome</keyword>
<keyword evidence="4" id="KW-0479">Metal-binding</keyword>
<dbReference type="Proteomes" id="UP001152797">
    <property type="component" value="Unassembled WGS sequence"/>
</dbReference>
<dbReference type="InterPro" id="IPR009010">
    <property type="entry name" value="Asp_de-COase-like_dom_sf"/>
</dbReference>
<keyword evidence="6" id="KW-0408">Iron</keyword>
<evidence type="ECO:0000313" key="12">
    <source>
        <dbReference type="Proteomes" id="UP001152797"/>
    </source>
</evidence>
<dbReference type="GO" id="GO:0051536">
    <property type="term" value="F:iron-sulfur cluster binding"/>
    <property type="evidence" value="ECO:0007669"/>
    <property type="project" value="UniProtKB-KW"/>
</dbReference>
<keyword evidence="5" id="KW-0560">Oxidoreductase</keyword>
<evidence type="ECO:0000313" key="11">
    <source>
        <dbReference type="EMBL" id="CAL4759423.1"/>
    </source>
</evidence>
<dbReference type="EMBL" id="CAMXCT010000001">
    <property type="protein sequence ID" value="CAI3972111.1"/>
    <property type="molecule type" value="Genomic_DNA"/>
</dbReference>
<keyword evidence="7" id="KW-0411">Iron-sulfur</keyword>
<dbReference type="SUPFAM" id="SSF53649">
    <property type="entry name" value="Alkaline phosphatase-like"/>
    <property type="match status" value="1"/>
</dbReference>
<evidence type="ECO:0000256" key="6">
    <source>
        <dbReference type="ARBA" id="ARBA00023004"/>
    </source>
</evidence>
<keyword evidence="3" id="KW-0500">Molybdenum</keyword>
<proteinExistence type="inferred from homology"/>
<evidence type="ECO:0000259" key="9">
    <source>
        <dbReference type="Pfam" id="PF01568"/>
    </source>
</evidence>
<name>A0A9P1FDM7_9DINO</name>
<comment type="caution">
    <text evidence="10">The sequence shown here is derived from an EMBL/GenBank/DDBJ whole genome shotgun (WGS) entry which is preliminary data.</text>
</comment>
<sequence>MYGPDRLQYPAVREGNKGEGRFRRVSWDEALTLVCNKLQASRDRSGGESILPFCYGGSNGFLTHGIIDERLFRRLGASQLARTVCAAPSSAAYKGLYGAMPGVAMQDYASARLIVVWGCNPSATGIHLVPYIKQARAQGAKLIVVDPRATPLARQADLHIPLRPGTDLPVALSLINHLFETGAADEAFLANHTTGGEELRRRAAEWSIDRAAEEAGVAPELLTCFAEWYSEINPAVIRCGWGPERNRNGGSATAAVLSLPAVAGKFAVRGGGFTLSNSAAWSFNLEDVIAEKKPTTRVVNMNLLGEALMTQRDPAIDVLFVYNANPVATVPNQNRVREGLSREDLFTVVYDSILTDTARYADVVLPATTFLEHHELRRSYGALLVQSASPAIDRCGESRPNYEVFAELCQRLGLAHPNDVTSVDALSQAVLRSHAGSDSIAESLELHHASSPPCGSCPVQFVDVFPTTPEAKVQLVSASLEAESARGVYVYLPHQGDTKFPLALISPATSRSINSTLTQLDDRPTMVELNRDDAGKRGIEDGARVRVWNDLGEVHCRARVSVDIRQGVAVMPKGLWCRQSENGQTSNALAPDTLSDLGKGACFNDTRVEIELVSGVRRAMRRRAAIPNACPGSLGNVRLTRRNMIQVGGLGMMGLGLPGLFEAQAVAEGTGLAPRADACIIIFLNGGPSHLDMWDMKPDAPEGIRGEFSPIATSVSGYQVSDQLPRLATQMHRATVVRSMHHNINNAHAAAVYAALTGHDRGEIGGGAKPTDNPAPGSVLSQVRPPVRPVVPHVTLPYITKEGAAGPPQPGFFGGYLGGAYDPLFVLNDPNDPAFVVPELSLRAGVTLDRLDRRQQLFNSLDEHFASANGQRSLEAMSSHQQRAIELLMAPATREAFKISQEEEPLRESYGRNIYGQSVLLARRLIEAGTRLVCVSWAPDANATWDTHGGNFAKLRNTLLPQFDAACSSLLEDLAERGMLDRTLVAVMGDFGRSPQVNQNAGRDHWNFCYSLMLAGGGVPQGLIYGASDKIGAFPADKPLTPGHIVSTIYHLLGIPHDLEMHDRLGRPHRLVPTGNPVPELMG</sequence>
<dbReference type="Pfam" id="PF07394">
    <property type="entry name" value="DUF1501"/>
    <property type="match status" value="1"/>
</dbReference>
<dbReference type="Gene3D" id="3.30.2070.10">
    <property type="entry name" value="Formate dehydrogenase/DMSO reductase"/>
    <property type="match status" value="1"/>
</dbReference>
<dbReference type="PANTHER" id="PTHR43742">
    <property type="entry name" value="TRIMETHYLAMINE-N-OXIDE REDUCTASE"/>
    <property type="match status" value="1"/>
</dbReference>
<evidence type="ECO:0000256" key="3">
    <source>
        <dbReference type="ARBA" id="ARBA00022505"/>
    </source>
</evidence>
<dbReference type="AlphaFoldDB" id="A0A9P1FDM7"/>
<dbReference type="Pfam" id="PF00384">
    <property type="entry name" value="Molybdopterin"/>
    <property type="match status" value="1"/>
</dbReference>
<dbReference type="GO" id="GO:0046872">
    <property type="term" value="F:metal ion binding"/>
    <property type="evidence" value="ECO:0007669"/>
    <property type="project" value="UniProtKB-KW"/>
</dbReference>
<dbReference type="InterPro" id="IPR010869">
    <property type="entry name" value="DUF1501"/>
</dbReference>
<feature type="domain" description="Molybdopterin dinucleotide-binding" evidence="9">
    <location>
        <begin position="517"/>
        <end position="606"/>
    </location>
</feature>
<dbReference type="PROSITE" id="PS00490">
    <property type="entry name" value="MOLYBDOPTERIN_PROK_2"/>
    <property type="match status" value="1"/>
</dbReference>